<dbReference type="Gene3D" id="2.60.120.260">
    <property type="entry name" value="Galactose-binding domain-like"/>
    <property type="match status" value="1"/>
</dbReference>
<dbReference type="SUPFAM" id="SSF103647">
    <property type="entry name" value="TSP type-3 repeat"/>
    <property type="match status" value="1"/>
</dbReference>
<dbReference type="EMBL" id="OZ038524">
    <property type="protein sequence ID" value="CAL2084245.1"/>
    <property type="molecule type" value="Genomic_DNA"/>
</dbReference>
<keyword evidence="6" id="KW-1185">Reference proteome</keyword>
<accession>A0ABP1ELB3</accession>
<reference evidence="5 6" key="1">
    <citation type="submission" date="2024-05" db="EMBL/GenBank/DDBJ databases">
        <authorList>
            <person name="Duchaud E."/>
        </authorList>
    </citation>
    <scope>NUCLEOTIDE SEQUENCE [LARGE SCALE GENOMIC DNA]</scope>
    <source>
        <strain evidence="5">Ena-SAMPLE-TAB-13-05-2024-13:56:06:370-140309</strain>
    </source>
</reference>
<evidence type="ECO:0000256" key="4">
    <source>
        <dbReference type="ARBA" id="ARBA00022884"/>
    </source>
</evidence>
<dbReference type="RefSeq" id="WP_348719380.1">
    <property type="nucleotide sequence ID" value="NZ_OZ038524.1"/>
</dbReference>
<evidence type="ECO:0000256" key="2">
    <source>
        <dbReference type="ARBA" id="ARBA00022490"/>
    </source>
</evidence>
<dbReference type="InterPro" id="IPR028974">
    <property type="entry name" value="TSP_type-3_rpt"/>
</dbReference>
<dbReference type="Gene3D" id="4.10.1080.10">
    <property type="entry name" value="TSP type-3 repeat"/>
    <property type="match status" value="1"/>
</dbReference>
<evidence type="ECO:0000313" key="6">
    <source>
        <dbReference type="Proteomes" id="UP001497514"/>
    </source>
</evidence>
<name>A0ABP1ELB3_9FLAO</name>
<keyword evidence="3" id="KW-0507">mRNA processing</keyword>
<proteinExistence type="predicted"/>
<gene>
    <name evidence="5" type="ORF">TD3509T_1677</name>
</gene>
<sequence length="4051" mass="413407">MKKSYLKLLANTFCLAFFLFPIIVNSQVVSTWGNLSGSIPENNFSTSSYSSIADGTSLVKVDVTRTNSSTVGGPINAVPPSLTLTNSFNNARATVGISGNTYTYIFSEPVFIKISSEEHSEFFRNENIKISSTTAGAQFSGSFVNGQVGHSIENNNTSSVHFISDGSATAAGTHWLVESNIAVTSISVEYYVTNETEAVSSEPFTLNLAPTPFIRLDSANITGAGGIDLNSSACSTGSEILDNTNTGATSILNAPFGIESMTVTLTNSQNIGDEELTMKGAFLGLIVSGNNTTSLTFKNDGTAPNSSFRNSLDDIFYKNNAALPNTTVNRILEVQLTDINGVVSNIAKTTFPVFVGPVPGETNGPIFVLEGSGNIDLFTALDGSQDAGGTWVDVDSRGALSGSTVDESLLPLGGTIFRYEVSGISPCNKATVTVVIIKISNNEIGLTSSTSCGELLTEYTNPLYSSNSDDPIFLFTSGSGELTSPLGAAGTIYDWYKFNPASNSYDTYALNSTATQTGLTDGGYLVVRNDGGTVVEGRAWVWNTSLSLNIGADETVCAGDTINLNGVGSVTNPKYTYYDPRPRPLILTPTTEITVTFDATHTYVSDLGFFLVTPDGKKVTLGPNQKNYCNGNDNVSGLSFTNTSGSGVFNFCAPDQSKPGKSLTGLYNKYFDGTTEETIDWSKVIGKDARKGGWAVQIYDCVDQDVGRLNGAVIKFDDGLGNVVTHSSGSIDVEIKDNSCTASTASIYVVPFVPPVLNINSVVSLVDGIGLNGALGGYQWSYSTAGDTGPWAPFENETLSPSRIFNEDTWIKLEADNGVRCVTEVIKKITAVAKPKAGVGSDSYVCVGDASVNLSSLLTGQDAAGVWSVSAGSPNNPAADFNASTATYNPTARGVYQFDYTVTATTPCVNDTSTVTVFVSGNSVTAASNTPTLCINELLTDITHQTTGATGIGVAQNLPTGITAVFTSDNIITLSGTPTVSGVFNYTIPLTGGCGTLVNATGKITVTADMTVTTVPQTVTTINTALTNITHTTTLATGISNDGISGANGLPQGVNASFLSDKITISGTPTVSGTFNYEIDLTGSCKPLKATGTIIVKNALLADDDTLGTASTPLSSGTTDVSAGEVLTGDTLNGVQVTTATTDVTPITTGNILIDADGNVTIAANTPTGSYDVEYEICESGANPDNCTKATVTVFVVGELVANIDDFTGTALTIGDDSPSVIADDTLDGVAVVIGTNPGQVTLNGTTVPSEVTLNADGTITVNAGSPSGTYEVTYEICENGANPANCKSNTATVLVENPLVANIDDFTGTALTIGDDSPSVIADDTLDGVAVVIGTNPGQVTLNGTTVPSEVTLNADGTITVNAGSPSGTYEVTYEICENGANPANCKSNTATFLVENPLVANIDDFTGTALTIGDDSPSVIADDTLDGVAVVIGTNPGQVTLNGTTVPSEVTLNADGTITVNAGSPSGTYEVTYEICENGANPANCKSNTATVLVENPLVANIDDFTGTALTIGDDSPSVIADDTLDGVAVVIGTNPGQVTLNGTTVPSEVTLNADGTITVNAGSPSGTYEVTYEICENGANPANCKSNTATFLVENPLVANIDDFTGTALTIGDDSPSVIADDTLDGVAVVIGTNPGQVTLNGTTVPSEVTLNADGTITVNAGSPSGTYEVTYEICENGANPANCKSNTATFLVENPLVANIDDFTGTALTIGDDSPSVIADDTLDGVAVVIGTNPGQVTLNGTTVPSEVTLNADGTITVNAGSPSGTYEVTYEICENGANPANCKSNTATVLVENPLVANIDDFTGTALTIGDDSPSVIADDTLDGVAVVIGTNPGQVTLNGTTVPSEVTLNADGTITVNAGSPSGTYEVTYEICENGANPANCKSNTATVLVENPLVANIDDFTGTALTIGDDSPSVIADDTLDGVAVVIGTNPGQVTLNGTTVPSEVTLNADGTITVNAGSPSGTYEVTYEICENGANPANCKSNTATVLVENPLVANIDDFTGTALTIGDDSPSVIADDTLDGVAVVIGTNPGQVTLNGTTVPSEVTLNADGTITVNAGSPSGTYEVTYEICENGANPANCKSNTATVLVENPLVANIDDFTGTALTIGDDSPSVIADDTLDGVAVVIGTNPGQVTLNGTTVPSEVTLNADGTITVNAGSPSGTYEVTYEICENGANPANCKSNTATVLVENPLVANIDDFTGTALTIGDDSPSVIADDTLDGVAVVIGTNPGQVTLNGTTVPSEVTLNADGTITVNAGSPSGTYEVTYEICENGANPANCKSNTATFLVENPLVANIDDFTGTALTIGDDSPSVIADDTLDGVAVVIGTNPGQVTLNGTTVPSEVTLNADGTITVNAGSPSGTYEVTYEICENGANPANCKSNTATVLVENPLVANIDDFTGTALTIGDDSPSVIADDTLDGVAVVIGTNPGQVTLNGTTVPSEVTLNADGTITVNAGSPSGTYEVTYEICENGANPANCKSNTATFLVENPLVANIDDFTGTALTIGDDSPSVIADDTLDGVAVVIGTNPGQVTLNGTTVPSEVTLNADGTITVNAGSPSGTYEVTYEICENGANPANCKSNTATFLVENPLVANIDDFTGTALTIGDDSPSVIADDTLDGVAVVIGTNPGQVTLNGTTVPSEVTLNADGTITVNAGSPSGTYEVTYEICENGANPANCKSNTATVLVENPLVANIDDFTGTALTIGDDSPSVIADDTLDGVAVVIGTNPGQVTLNGTTVPSEVTLNADGTITVNAGSPSGTYEVTYEICENGANPANCKSNTATVLVENPLVANIDDFTGTALTIGDDSPSVIADDTLDGVAVVIGTNPGQVTLNGTTVPSEVTLNADGTITVNAGSPSGTYEVTYEICENGANPANCKSNTATVLVENPLVANIDDFTGTALTIGDDSPSVIADDTLDGVAVVIGTNPGQVTLNGTTVPSEVTLNADGTITVNAGSPSGTYEVTYEICENGANPANCKSNTATVLVENPLVANIDDFTGTALTIGDDSPSVIADDTLDGVAVVIGTNPGQVTLNGTTVPSEVTLNADGTITVNAGSPSGIYEVTYEICENGANPANCKSNTATVLVENPLVANIDDFTGTALTIGDDSPSVIADDTLDGVAVVIGTNPGQVTLNGTTVPSEVTLNADGTITVNAGSPSGTYEVTYEICENGATPANCKSNTATVLVENPLVANIDDFTGTALTIGDDSPSVIADDTLDGVAVVIGTNPGQVTLNGTTVPSEVTLNADGTITVNAGSPSGTYEVTYEICENGATPANCKSNTATVLVENPLVANIDDFTGTALTIGDDSPSVIADDTLDGVAVVIGTNPGQVTLNGTTVPSEVTLNADGTITVNAGSPSGTYEVTYEICENGATPANCKSNTATVLVENPLVANIDDFTGTALTIGDDSPSVIADDTLDGVAVVIGTNPGQVTLNGTTVPSEVTLNADGTITVNAGSPSGTYEVTYEICENGANPANCKSNTATVLVENPLVANIDDFTGTALTIGDDSPSVIADDTLDGVAVVIGTNPGQVTLNGTTVPSEVTLNADGTITVNAGSPSGTYEVTYEICENGANPANCKSNTATVLVENVLEAINYIGTPITSGGTTSSITDNDILNSTPIIVGSGVGEITLSADPNGTNPSGFILNPNGTITVETNIPSGAYDFEYQICENGANPENCQIAVATIIVANPIDAINDDYSNNPLAAGSVTPSILINDLLDGNSVIIGTGVGEVTLLGNPNGTNPLGFTFNSDGTIAISTDIASGTYVLEYQICENGSSPIKCNIATVTILVGVDTDGDGILNTDDIDDDNDGILDTNEGDGTIDTDNDGIPDSLDTDSDNDGLLDIIEGNDNDGNGIPDLIPSGVDTDLDGLDDVFDTDNGGVPTNPSDTDGDGIFDYQDIDDDNDGINTIDENPGDNDITTNDSMDTNENGIPDYLDEDVNPCGTPYNIMTPDNDGENDSFFISCIDKPEYANNTVEIFNRWGNTVYKASGYNNESVSFKGISNGRTTLVVDEKLPPGTYYYVIDLGDGSKPKVGWLYINR</sequence>
<dbReference type="Pfam" id="PF13585">
    <property type="entry name" value="CHU_C"/>
    <property type="match status" value="1"/>
</dbReference>
<evidence type="ECO:0000313" key="5">
    <source>
        <dbReference type="EMBL" id="CAL2084245.1"/>
    </source>
</evidence>
<dbReference type="SMART" id="SM01414">
    <property type="entry name" value="P68HR"/>
    <property type="match status" value="20"/>
</dbReference>
<protein>
    <submittedName>
        <fullName evidence="5">Uncharacterized protein</fullName>
    </submittedName>
</protein>
<dbReference type="Proteomes" id="UP001497514">
    <property type="component" value="Chromosome"/>
</dbReference>
<dbReference type="InterPro" id="IPR012587">
    <property type="entry name" value="P68_rpt"/>
</dbReference>
<organism evidence="5 6">
    <name type="scientific">Tenacibaculum dicentrarchi</name>
    <dbReference type="NCBI Taxonomy" id="669041"/>
    <lineage>
        <taxon>Bacteria</taxon>
        <taxon>Pseudomonadati</taxon>
        <taxon>Bacteroidota</taxon>
        <taxon>Flavobacteriia</taxon>
        <taxon>Flavobacteriales</taxon>
        <taxon>Flavobacteriaceae</taxon>
        <taxon>Tenacibaculum</taxon>
    </lineage>
</organism>
<comment type="subcellular location">
    <subcellularLocation>
        <location evidence="1">Cytoplasm</location>
    </subcellularLocation>
</comment>
<evidence type="ECO:0000256" key="3">
    <source>
        <dbReference type="ARBA" id="ARBA00022664"/>
    </source>
</evidence>
<keyword evidence="4" id="KW-0694">RNA-binding</keyword>
<evidence type="ECO:0000256" key="1">
    <source>
        <dbReference type="ARBA" id="ARBA00004496"/>
    </source>
</evidence>
<keyword evidence="2" id="KW-0963">Cytoplasm</keyword>